<organism evidence="2 3">
    <name type="scientific">Podospora pseudopauciseta</name>
    <dbReference type="NCBI Taxonomy" id="2093780"/>
    <lineage>
        <taxon>Eukaryota</taxon>
        <taxon>Fungi</taxon>
        <taxon>Dikarya</taxon>
        <taxon>Ascomycota</taxon>
        <taxon>Pezizomycotina</taxon>
        <taxon>Sordariomycetes</taxon>
        <taxon>Sordariomycetidae</taxon>
        <taxon>Sordariales</taxon>
        <taxon>Podosporaceae</taxon>
        <taxon>Podospora</taxon>
    </lineage>
</organism>
<keyword evidence="3" id="KW-1185">Reference proteome</keyword>
<gene>
    <name evidence="2" type="primary">ATP10</name>
    <name evidence="2" type="ORF">QC763_113400</name>
</gene>
<dbReference type="EMBL" id="JAFFHB010000001">
    <property type="protein sequence ID" value="KAK4673634.1"/>
    <property type="molecule type" value="Genomic_DNA"/>
</dbReference>
<dbReference type="Proteomes" id="UP001326199">
    <property type="component" value="Unassembled WGS sequence"/>
</dbReference>
<evidence type="ECO:0000313" key="2">
    <source>
        <dbReference type="EMBL" id="KAK4673634.1"/>
    </source>
</evidence>
<dbReference type="InterPro" id="IPR007849">
    <property type="entry name" value="ATP10"/>
</dbReference>
<dbReference type="PANTHER" id="PTHR28106:SF1">
    <property type="entry name" value="MITOCHONDRIAL ATPASE COMPLEX SUBUNIT ATP10"/>
    <property type="match status" value="1"/>
</dbReference>
<accession>A0ABR0I082</accession>
<feature type="compositionally biased region" description="Low complexity" evidence="1">
    <location>
        <begin position="61"/>
        <end position="71"/>
    </location>
</feature>
<evidence type="ECO:0000313" key="3">
    <source>
        <dbReference type="Proteomes" id="UP001326199"/>
    </source>
</evidence>
<feature type="region of interest" description="Disordered" evidence="1">
    <location>
        <begin position="36"/>
        <end position="89"/>
    </location>
</feature>
<dbReference type="GeneID" id="87928264"/>
<evidence type="ECO:0000256" key="1">
    <source>
        <dbReference type="SAM" id="MobiDB-lite"/>
    </source>
</evidence>
<protein>
    <submittedName>
        <fullName evidence="2">Mitochondrial ATPase complex subunit atp10</fullName>
    </submittedName>
</protein>
<dbReference type="RefSeq" id="XP_062770956.1">
    <property type="nucleotide sequence ID" value="XM_062907921.1"/>
</dbReference>
<name>A0ABR0I082_9PEZI</name>
<comment type="caution">
    <text evidence="2">The sequence shown here is derived from an EMBL/GenBank/DDBJ whole genome shotgun (WGS) entry which is preliminary data.</text>
</comment>
<proteinExistence type="predicted"/>
<reference evidence="2 3" key="1">
    <citation type="journal article" date="2023" name="bioRxiv">
        <title>High-quality genome assemblies of four members of thePodospora anserinaspecies complex.</title>
        <authorList>
            <person name="Ament-Velasquez S.L."/>
            <person name="Vogan A.A."/>
            <person name="Wallerman O."/>
            <person name="Hartmann F."/>
            <person name="Gautier V."/>
            <person name="Silar P."/>
            <person name="Giraud T."/>
            <person name="Johannesson H."/>
        </authorList>
    </citation>
    <scope>NUCLEOTIDE SEQUENCE [LARGE SCALE GENOMIC DNA]</scope>
    <source>
        <strain evidence="2 3">CBS 411.78</strain>
    </source>
</reference>
<dbReference type="PANTHER" id="PTHR28106">
    <property type="entry name" value="MITOCHONDRIAL ATPASE COMPLEX SUBUNIT ATP10"/>
    <property type="match status" value="1"/>
</dbReference>
<dbReference type="Pfam" id="PF05176">
    <property type="entry name" value="ATP-synt_10"/>
    <property type="match status" value="1"/>
</dbReference>
<sequence>MTTTAAMLAARTGLRTGARVSTCLVCQWRTFSTTGYQRLPTDHTPGAAAPDGKPKPRQTFAPAPVAATEPAPDSPLAHAPRSYGKKVKDFTPTPLSRPIGMNTPPAAGQNTGIDHRTFKQRRDDFVDYERHLAKREYLKNKVSRPYFRDWVNLSFHKGKTFLAPPRLFKADLSLYFPNLFGRTLASRQKADTTPLLAGHASVVTVFSGMWAENQIKTFVSPEQNPALHQVLKESGGRAQLVQINVEEDWMKMMLIKLFSWSLRNKVGKENWHRYFLVRKGITDEIRESVGLLNSKVGYTYLMDHRCRIRWAGSGSAEGDEREGLVKGVRRLLEEIKAEGVTGGVAEGHVLKPLAAGKPTTGDKK</sequence>